<dbReference type="CDD" id="cd00063">
    <property type="entry name" value="FN3"/>
    <property type="match status" value="1"/>
</dbReference>
<dbReference type="AlphaFoldDB" id="A0A3S0R9L4"/>
<dbReference type="EMBL" id="RYYU01000001">
    <property type="protein sequence ID" value="RUL58597.1"/>
    <property type="molecule type" value="Genomic_DNA"/>
</dbReference>
<feature type="domain" description="Fibronectin type-III" evidence="2">
    <location>
        <begin position="461"/>
        <end position="557"/>
    </location>
</feature>
<dbReference type="RefSeq" id="WP_126677694.1">
    <property type="nucleotide sequence ID" value="NZ_RYYU01000001.1"/>
</dbReference>
<dbReference type="SMART" id="SM00060">
    <property type="entry name" value="FN3"/>
    <property type="match status" value="1"/>
</dbReference>
<proteinExistence type="predicted"/>
<feature type="chain" id="PRO_5018787191" evidence="1">
    <location>
        <begin position="26"/>
        <end position="1100"/>
    </location>
</feature>
<comment type="caution">
    <text evidence="3">The sequence shown here is derived from an EMBL/GenBank/DDBJ whole genome shotgun (WGS) entry which is preliminary data.</text>
</comment>
<dbReference type="NCBIfam" id="TIGR04183">
    <property type="entry name" value="Por_Secre_tail"/>
    <property type="match status" value="1"/>
</dbReference>
<protein>
    <submittedName>
        <fullName evidence="3">T9SS type A sorting domain-containing protein</fullName>
    </submittedName>
</protein>
<evidence type="ECO:0000256" key="1">
    <source>
        <dbReference type="SAM" id="SignalP"/>
    </source>
</evidence>
<feature type="signal peptide" evidence="1">
    <location>
        <begin position="1"/>
        <end position="25"/>
    </location>
</feature>
<organism evidence="3 4">
    <name type="scientific">Prevotella koreensis</name>
    <dbReference type="NCBI Taxonomy" id="2490854"/>
    <lineage>
        <taxon>Bacteria</taxon>
        <taxon>Pseudomonadati</taxon>
        <taxon>Bacteroidota</taxon>
        <taxon>Bacteroidia</taxon>
        <taxon>Bacteroidales</taxon>
        <taxon>Prevotellaceae</taxon>
        <taxon>Prevotella</taxon>
    </lineage>
</organism>
<dbReference type="Gene3D" id="2.60.40.10">
    <property type="entry name" value="Immunoglobulins"/>
    <property type="match status" value="2"/>
</dbReference>
<dbReference type="InterPro" id="IPR036116">
    <property type="entry name" value="FN3_sf"/>
</dbReference>
<name>A0A3S0R9L4_9BACT</name>
<keyword evidence="4" id="KW-1185">Reference proteome</keyword>
<dbReference type="InterPro" id="IPR026444">
    <property type="entry name" value="Secre_tail"/>
</dbReference>
<dbReference type="Pfam" id="PF07705">
    <property type="entry name" value="CARDB"/>
    <property type="match status" value="1"/>
</dbReference>
<dbReference type="SUPFAM" id="SSF49265">
    <property type="entry name" value="Fibronectin type III"/>
    <property type="match status" value="1"/>
</dbReference>
<dbReference type="InterPro" id="IPR003961">
    <property type="entry name" value="FN3_dom"/>
</dbReference>
<evidence type="ECO:0000313" key="3">
    <source>
        <dbReference type="EMBL" id="RUL58597.1"/>
    </source>
</evidence>
<gene>
    <name evidence="3" type="ORF">EHV08_01640</name>
</gene>
<keyword evidence="1" id="KW-0732">Signal</keyword>
<sequence length="1100" mass="123262">MKHFYLTSLVLALMSVLPASGQVNAKEFPLSSWGESILKSAPQIPYRTPQAIDDKTKGVTMYVGQFKSENKKRRWVKFRTGNASDLITIKNFTPANDQTQQHGLLCGAYDGKDYYAIFNESFTYSIFPVAFAKMNVANGDTTNIYKFSDAEKQYWYSGHDVYTMAYDNKTKSIYALGKDYETQTINGEEVTVGFSVLFTINKNTGKFNKVKIMDRVYYNLCFDYNGDCYMVRPKAKSEDDPTTVGTELVKFDSDFNISGAPIECKSEWGESFLMYYFGTMSFNHTTGDLYWIPVGRYGATTIYTVNTETGIYTPKSWFHQGNSFVGLCIPYMTAENAKAPAQVSNIDAQADISGLMVDTIKWTNPTKAWDRTPLTEMKEVLIYRKKQNIATTELTPTETFLSATNADLLATIPALNKMGEAMQWVDNNPNEGINTYYVVASNANGEKGVPDSIRCYMGLDVPGAVQNIQIKKKGTGIELSWETPTKGLNNGYIKEAELTYTLTRLPDNVVVATDLNATTYTDNTLGDQQKYSYKIQAKNSVGEGEIAESEGIMAGSALTTPINLRFDNQDDANRWYSPTNHPIYFYYCGGYDEDSKCMIGYSNYQEADGFLTSPPLKLEAGKTYRITTDFYVHQRDTEFDLKISVGKNGEDLTDATVIKEEKNLLYPEMYHRVVYEDMFTAPTTDTYYYGLQVATHKAYNNFRLYGLNVDYVAENDLKAFSIDNIKEAVVAYDNKCTVKVRNVGSKTQSKYGIKIYCNDEGTHTLVGETKEVPELKSGETADVQVKFNPTKDGLFDFYGVVELEGDQDNSNDTTAVAHIYVAPEGTTPWTNVVTSGKDEGQDTHGPSMNCDKYERTQSVYYASEINAEKGCEIKRLGYVYTPNSNLTDRTDPFDVKIYLAHTDLTKFTDLYDWLDEEKLTLVYDGTFTLEPGTENVLSFNLQTPFEYDNTKNLIVVFDKTGAVPSELAFCALYKVFNSWGSTSNINRSLEYGGNAPFSQFGSQTYQSAPVLYLGIQNKTTGITNNVYVAGKNFSFDSNTGIITFNEDIKNADIYTADGKLIKKINAEVSRTTKLNMPAGLYIVKTIADNGIVTSVKLNVK</sequence>
<accession>A0A3S0R9L4</accession>
<evidence type="ECO:0000313" key="4">
    <source>
        <dbReference type="Proteomes" id="UP000278983"/>
    </source>
</evidence>
<dbReference type="InterPro" id="IPR013783">
    <property type="entry name" value="Ig-like_fold"/>
</dbReference>
<reference evidence="3 4" key="1">
    <citation type="submission" date="2018-12" db="EMBL/GenBank/DDBJ databases">
        <title>Genome sequencing of Prevotella sp. KCOM 3155 (= JS262).</title>
        <authorList>
            <person name="Kook J.-K."/>
            <person name="Park S.-N."/>
            <person name="Lim Y.K."/>
        </authorList>
    </citation>
    <scope>NUCLEOTIDE SEQUENCE [LARGE SCALE GENOMIC DNA]</scope>
    <source>
        <strain evidence="3 4">KCOM 3155</strain>
    </source>
</reference>
<dbReference type="InterPro" id="IPR011635">
    <property type="entry name" value="CARDB"/>
</dbReference>
<dbReference type="OrthoDB" id="1054647at2"/>
<dbReference type="PROSITE" id="PS50853">
    <property type="entry name" value="FN3"/>
    <property type="match status" value="1"/>
</dbReference>
<evidence type="ECO:0000259" key="2">
    <source>
        <dbReference type="PROSITE" id="PS50853"/>
    </source>
</evidence>
<dbReference type="Proteomes" id="UP000278983">
    <property type="component" value="Unassembled WGS sequence"/>
</dbReference>